<evidence type="ECO:0000313" key="4">
    <source>
        <dbReference type="Proteomes" id="UP000013523"/>
    </source>
</evidence>
<dbReference type="PATRIC" id="fig|86416.3.peg.4478"/>
<evidence type="ECO:0000256" key="1">
    <source>
        <dbReference type="PROSITE-ProRule" id="PRU00339"/>
    </source>
</evidence>
<accession>R4KF61</accession>
<dbReference type="AlphaFoldDB" id="R4KF61"/>
<name>R4KF61_CLOPA</name>
<keyword evidence="2" id="KW-0472">Membrane</keyword>
<dbReference type="SMART" id="SM00028">
    <property type="entry name" value="TPR"/>
    <property type="match status" value="3"/>
</dbReference>
<keyword evidence="2" id="KW-0812">Transmembrane</keyword>
<dbReference type="EMBL" id="CP003261">
    <property type="protein sequence ID" value="AGK99179.1"/>
    <property type="molecule type" value="Genomic_DNA"/>
</dbReference>
<dbReference type="InterPro" id="IPR011990">
    <property type="entry name" value="TPR-like_helical_dom_sf"/>
</dbReference>
<protein>
    <submittedName>
        <fullName evidence="3">Uncharacterized protein</fullName>
    </submittedName>
</protein>
<evidence type="ECO:0000256" key="2">
    <source>
        <dbReference type="SAM" id="Phobius"/>
    </source>
</evidence>
<organism evidence="3 4">
    <name type="scientific">Clostridium pasteurianum BC1</name>
    <dbReference type="NCBI Taxonomy" id="86416"/>
    <lineage>
        <taxon>Bacteria</taxon>
        <taxon>Bacillati</taxon>
        <taxon>Bacillota</taxon>
        <taxon>Clostridia</taxon>
        <taxon>Eubacteriales</taxon>
        <taxon>Clostridiaceae</taxon>
        <taxon>Clostridium</taxon>
    </lineage>
</organism>
<dbReference type="PANTHER" id="PTHR46014:SF1">
    <property type="entry name" value="TETRATRICOPEPTIDE REPEAT PROTEIN 1"/>
    <property type="match status" value="1"/>
</dbReference>
<feature type="repeat" description="TPR" evidence="1">
    <location>
        <begin position="114"/>
        <end position="147"/>
    </location>
</feature>
<dbReference type="eggNOG" id="COG0457">
    <property type="taxonomic scope" value="Bacteria"/>
</dbReference>
<dbReference type="SUPFAM" id="SSF48452">
    <property type="entry name" value="TPR-like"/>
    <property type="match status" value="1"/>
</dbReference>
<dbReference type="OrthoDB" id="1633926at2"/>
<keyword evidence="2" id="KW-1133">Transmembrane helix</keyword>
<dbReference type="InterPro" id="IPR019734">
    <property type="entry name" value="TPR_rpt"/>
</dbReference>
<reference evidence="3 4" key="1">
    <citation type="submission" date="2012-01" db="EMBL/GenBank/DDBJ databases">
        <title>Complete sequence of chromosome of Clostridium pasteurianum BC1.</title>
        <authorList>
            <consortium name="US DOE Joint Genome Institute"/>
            <person name="Lucas S."/>
            <person name="Han J."/>
            <person name="Lapidus A."/>
            <person name="Cheng J.-F."/>
            <person name="Goodwin L."/>
            <person name="Pitluck S."/>
            <person name="Peters L."/>
            <person name="Mikhailova N."/>
            <person name="Teshima H."/>
            <person name="Detter J.C."/>
            <person name="Han C."/>
            <person name="Tapia R."/>
            <person name="Land M."/>
            <person name="Hauser L."/>
            <person name="Kyrpides N."/>
            <person name="Ivanova N."/>
            <person name="Pagani I."/>
            <person name="Dunn J."/>
            <person name="Taghavi S."/>
            <person name="Francis A."/>
            <person name="van der Lelie D."/>
            <person name="Woyke T."/>
        </authorList>
    </citation>
    <scope>NUCLEOTIDE SEQUENCE [LARGE SCALE GENOMIC DNA]</scope>
    <source>
        <strain evidence="3 4">BC1</strain>
    </source>
</reference>
<dbReference type="RefSeq" id="WP_015617450.1">
    <property type="nucleotide sequence ID" value="NC_021182.1"/>
</dbReference>
<dbReference type="PROSITE" id="PS50005">
    <property type="entry name" value="TPR"/>
    <property type="match status" value="1"/>
</dbReference>
<dbReference type="HOGENOM" id="CLU_003728_12_1_9"/>
<dbReference type="KEGG" id="cpas:Clopa_4469"/>
<gene>
    <name evidence="3" type="ORF">Clopa_4469</name>
</gene>
<keyword evidence="1" id="KW-0802">TPR repeat</keyword>
<dbReference type="STRING" id="86416.Clopa_4469"/>
<dbReference type="InterPro" id="IPR052769">
    <property type="entry name" value="TPR_domain_protein"/>
</dbReference>
<keyword evidence="4" id="KW-1185">Reference proteome</keyword>
<sequence length="238" mass="27256">MYKKIPFKIRVVILGVFCIFAIIILIYNAKFNYTNHKAANYIRNENNNTQSNTTIKANENKLAQDKKKEELNAKRKKLDDLCEQGYNDFGAKQYSQAINKESQVLAEDPNNYRAHAVKGIALCYLGSGTYDEGMQEIDKSLQIEPNYGYGTFNKALALELYGHYDEALTWYNKDLQIENRVWSYYGKAAVYGREGDVANTVANLKIAISMQSNIKDVARNEEDFANVRNSPEFQQIIK</sequence>
<evidence type="ECO:0000313" key="3">
    <source>
        <dbReference type="EMBL" id="AGK99179.1"/>
    </source>
</evidence>
<feature type="transmembrane region" description="Helical" evidence="2">
    <location>
        <begin position="7"/>
        <end position="27"/>
    </location>
</feature>
<dbReference type="Gene3D" id="1.25.40.10">
    <property type="entry name" value="Tetratricopeptide repeat domain"/>
    <property type="match status" value="1"/>
</dbReference>
<dbReference type="NCBIfam" id="NF047558">
    <property type="entry name" value="TPR_END_plus"/>
    <property type="match status" value="1"/>
</dbReference>
<dbReference type="PANTHER" id="PTHR46014">
    <property type="entry name" value="TETRATRICOPEPTIDE REPEAT PROTEIN 1"/>
    <property type="match status" value="1"/>
</dbReference>
<proteinExistence type="predicted"/>
<dbReference type="Proteomes" id="UP000013523">
    <property type="component" value="Chromosome"/>
</dbReference>